<dbReference type="GO" id="GO:0005634">
    <property type="term" value="C:nucleus"/>
    <property type="evidence" value="ECO:0007669"/>
    <property type="project" value="TreeGrafter"/>
</dbReference>
<evidence type="ECO:0000256" key="2">
    <source>
        <dbReference type="ARBA" id="ARBA00022553"/>
    </source>
</evidence>
<feature type="compositionally biased region" description="Polar residues" evidence="6">
    <location>
        <begin position="215"/>
        <end position="225"/>
    </location>
</feature>
<evidence type="ECO:0000256" key="5">
    <source>
        <dbReference type="ARBA" id="ARBA00022801"/>
    </source>
</evidence>
<evidence type="ECO:0000313" key="9">
    <source>
        <dbReference type="Proteomes" id="UP001215712"/>
    </source>
</evidence>
<dbReference type="Pfam" id="PF02902">
    <property type="entry name" value="Peptidase_C48"/>
    <property type="match status" value="1"/>
</dbReference>
<keyword evidence="9" id="KW-1185">Reference proteome</keyword>
<keyword evidence="3" id="KW-0645">Protease</keyword>
<dbReference type="GO" id="GO:0070139">
    <property type="term" value="F:SUMO-specific endopeptidase activity"/>
    <property type="evidence" value="ECO:0007669"/>
    <property type="project" value="TreeGrafter"/>
</dbReference>
<sequence length="734" mass="83143">MKALKSAHDLAESDDEIQGDVTTHPPPKHIEKRSSTDMDPFLFSESRKKVKKSHQPSKAVFFEIMYLHFGDLQKNFVKGKNQSAAICLDEHKIQLQEDVVGKGEKDIDIPIRTIDRVWFGKKTSCKVTLKLSRGASKLGEVVDIEFLEIREREGFVSRLGSRGVTLQKKTEDFMGKAFKKNERDHAQYETQKKRSREDIERSTVSEAPAAAGLSGTRSKVSSSLQDIGGEPNAKRLKGNPQLTGSSAEPIELREVPDSQSPDPENAQISDSEIEVSITKIPESPQRGPARTQMSSPQDSQQSEPENVQESDAQDGEKPEPEKTSRAESEILEVPESPGAHKPDSNIEVKVPLPKAEESLDRETRSTRRTAQKNQAETESSPPPEQPLEKDTEWKEWKKPMVYPRAGKKRAEVSTDDRKRLRETEFLNDNLIAFYLRFLQDHLERTNKEVAKRVYFFNSYFFETLKNSPSGSTEINYTGVEKWTRNINLFEYDYIVVPINESAHWYVAIICNLPKLDSSSQPDSQNDATAPKGPAPGPDQPHIVSFDSLDISHYQTNKILRQYLSKESESKRGIDISSKTTVKGIKGKRATNLPLQSNFYDCGLYLLAYVEKFVQDPDSFISNILQPKTGKVEWPEIRPGLLRKRFRHFLDDLYDEQKHHQESPLMVDQFPISFLLGNPELEKDDDQHDEANDEKKPTETQPTIPSKDQKAETVDPKPDVVDQEPKAVKSDGVDA</sequence>
<feature type="compositionally biased region" description="Basic and acidic residues" evidence="6">
    <location>
        <begin position="314"/>
        <end position="328"/>
    </location>
</feature>
<protein>
    <recommendedName>
        <fullName evidence="7">Ubiquitin-like protease family profile domain-containing protein</fullName>
    </recommendedName>
</protein>
<dbReference type="GO" id="GO:0006508">
    <property type="term" value="P:proteolysis"/>
    <property type="evidence" value="ECO:0007669"/>
    <property type="project" value="UniProtKB-KW"/>
</dbReference>
<dbReference type="InterPro" id="IPR038765">
    <property type="entry name" value="Papain-like_cys_pep_sf"/>
</dbReference>
<feature type="compositionally biased region" description="Polar residues" evidence="6">
    <location>
        <begin position="257"/>
        <end position="270"/>
    </location>
</feature>
<keyword evidence="4" id="KW-0833">Ubl conjugation pathway</keyword>
<dbReference type="PROSITE" id="PS50600">
    <property type="entry name" value="ULP_PROTEASE"/>
    <property type="match status" value="1"/>
</dbReference>
<feature type="compositionally biased region" description="Basic and acidic residues" evidence="6">
    <location>
        <begin position="1"/>
        <end position="11"/>
    </location>
</feature>
<proteinExistence type="inferred from homology"/>
<accession>A0AAD6MRE8</accession>
<comment type="similarity">
    <text evidence="1">Belongs to the peptidase C48 family.</text>
</comment>
<keyword evidence="2" id="KW-0597">Phosphoprotein</keyword>
<comment type="caution">
    <text evidence="8">The sequence shown here is derived from an EMBL/GenBank/DDBJ whole genome shotgun (WGS) entry which is preliminary data.</text>
</comment>
<name>A0AAD6MRE8_9EURO</name>
<feature type="compositionally biased region" description="Basic and acidic residues" evidence="6">
    <location>
        <begin position="706"/>
        <end position="734"/>
    </location>
</feature>
<reference evidence="8" key="2">
    <citation type="submission" date="2023-01" db="EMBL/GenBank/DDBJ databases">
        <authorList>
            <person name="Petersen C."/>
        </authorList>
    </citation>
    <scope>NUCLEOTIDE SEQUENCE</scope>
    <source>
        <strain evidence="8">IBT 17514</strain>
    </source>
</reference>
<dbReference type="PANTHER" id="PTHR46896:SF3">
    <property type="entry name" value="FI06413P-RELATED"/>
    <property type="match status" value="1"/>
</dbReference>
<dbReference type="GO" id="GO:0005737">
    <property type="term" value="C:cytoplasm"/>
    <property type="evidence" value="ECO:0007669"/>
    <property type="project" value="TreeGrafter"/>
</dbReference>
<evidence type="ECO:0000256" key="1">
    <source>
        <dbReference type="ARBA" id="ARBA00005234"/>
    </source>
</evidence>
<feature type="domain" description="Ubiquitin-like protease family profile" evidence="7">
    <location>
        <begin position="410"/>
        <end position="612"/>
    </location>
</feature>
<dbReference type="AlphaFoldDB" id="A0AAD6MRE8"/>
<feature type="compositionally biased region" description="Low complexity" evidence="6">
    <location>
        <begin position="292"/>
        <end position="302"/>
    </location>
</feature>
<keyword evidence="5" id="KW-0378">Hydrolase</keyword>
<dbReference type="PANTHER" id="PTHR46896">
    <property type="entry name" value="SENTRIN-SPECIFIC PROTEASE"/>
    <property type="match status" value="1"/>
</dbReference>
<feature type="region of interest" description="Disordered" evidence="6">
    <location>
        <begin position="1"/>
        <end position="35"/>
    </location>
</feature>
<dbReference type="InterPro" id="IPR003653">
    <property type="entry name" value="Peptidase_C48_C"/>
</dbReference>
<dbReference type="EMBL" id="JAQJAN010000019">
    <property type="protein sequence ID" value="KAJ5708924.1"/>
    <property type="molecule type" value="Genomic_DNA"/>
</dbReference>
<feature type="region of interest" description="Disordered" evidence="6">
    <location>
        <begin position="519"/>
        <end position="538"/>
    </location>
</feature>
<gene>
    <name evidence="8" type="ORF">N7493_010258</name>
</gene>
<dbReference type="GO" id="GO:0016926">
    <property type="term" value="P:protein desumoylation"/>
    <property type="evidence" value="ECO:0007669"/>
    <property type="project" value="TreeGrafter"/>
</dbReference>
<dbReference type="Proteomes" id="UP001215712">
    <property type="component" value="Unassembled WGS sequence"/>
</dbReference>
<evidence type="ECO:0000256" key="4">
    <source>
        <dbReference type="ARBA" id="ARBA00022786"/>
    </source>
</evidence>
<reference evidence="8" key="1">
    <citation type="journal article" date="2023" name="IMA Fungus">
        <title>Comparative genomic study of the Penicillium genus elucidates a diverse pangenome and 15 lateral gene transfer events.</title>
        <authorList>
            <person name="Petersen C."/>
            <person name="Sorensen T."/>
            <person name="Nielsen M.R."/>
            <person name="Sondergaard T.E."/>
            <person name="Sorensen J.L."/>
            <person name="Fitzpatrick D.A."/>
            <person name="Frisvad J.C."/>
            <person name="Nielsen K.L."/>
        </authorList>
    </citation>
    <scope>NUCLEOTIDE SEQUENCE</scope>
    <source>
        <strain evidence="8">IBT 17514</strain>
    </source>
</reference>
<dbReference type="Gene3D" id="1.10.418.20">
    <property type="match status" value="1"/>
</dbReference>
<feature type="compositionally biased region" description="Basic and acidic residues" evidence="6">
    <location>
        <begin position="182"/>
        <end position="203"/>
    </location>
</feature>
<organism evidence="8 9">
    <name type="scientific">Penicillium malachiteum</name>
    <dbReference type="NCBI Taxonomy" id="1324776"/>
    <lineage>
        <taxon>Eukaryota</taxon>
        <taxon>Fungi</taxon>
        <taxon>Dikarya</taxon>
        <taxon>Ascomycota</taxon>
        <taxon>Pezizomycotina</taxon>
        <taxon>Eurotiomycetes</taxon>
        <taxon>Eurotiomycetidae</taxon>
        <taxon>Eurotiales</taxon>
        <taxon>Aspergillaceae</taxon>
        <taxon>Penicillium</taxon>
    </lineage>
</organism>
<feature type="region of interest" description="Disordered" evidence="6">
    <location>
        <begin position="182"/>
        <end position="398"/>
    </location>
</feature>
<evidence type="ECO:0000256" key="6">
    <source>
        <dbReference type="SAM" id="MobiDB-lite"/>
    </source>
</evidence>
<dbReference type="SUPFAM" id="SSF54001">
    <property type="entry name" value="Cysteine proteinases"/>
    <property type="match status" value="1"/>
</dbReference>
<feature type="region of interest" description="Disordered" evidence="6">
    <location>
        <begin position="678"/>
        <end position="734"/>
    </location>
</feature>
<evidence type="ECO:0000256" key="3">
    <source>
        <dbReference type="ARBA" id="ARBA00022670"/>
    </source>
</evidence>
<evidence type="ECO:0000313" key="8">
    <source>
        <dbReference type="EMBL" id="KAJ5708924.1"/>
    </source>
</evidence>
<dbReference type="InterPro" id="IPR051947">
    <property type="entry name" value="Sentrin-specific_protease"/>
</dbReference>
<feature type="compositionally biased region" description="Basic and acidic residues" evidence="6">
    <location>
        <begin position="684"/>
        <end position="697"/>
    </location>
</feature>
<dbReference type="Gene3D" id="3.30.310.130">
    <property type="entry name" value="Ubiquitin-related"/>
    <property type="match status" value="1"/>
</dbReference>
<feature type="compositionally biased region" description="Basic and acidic residues" evidence="6">
    <location>
        <begin position="386"/>
        <end position="398"/>
    </location>
</feature>
<feature type="compositionally biased region" description="Basic and acidic residues" evidence="6">
    <location>
        <begin position="354"/>
        <end position="365"/>
    </location>
</feature>
<evidence type="ECO:0000259" key="7">
    <source>
        <dbReference type="PROSITE" id="PS50600"/>
    </source>
</evidence>